<organism evidence="4 5">
    <name type="scientific">Aedes albopictus</name>
    <name type="common">Asian tiger mosquito</name>
    <name type="synonym">Stegomyia albopicta</name>
    <dbReference type="NCBI Taxonomy" id="7160"/>
    <lineage>
        <taxon>Eukaryota</taxon>
        <taxon>Metazoa</taxon>
        <taxon>Ecdysozoa</taxon>
        <taxon>Arthropoda</taxon>
        <taxon>Hexapoda</taxon>
        <taxon>Insecta</taxon>
        <taxon>Pterygota</taxon>
        <taxon>Neoptera</taxon>
        <taxon>Endopterygota</taxon>
        <taxon>Diptera</taxon>
        <taxon>Nematocera</taxon>
        <taxon>Culicoidea</taxon>
        <taxon>Culicidae</taxon>
        <taxon>Culicinae</taxon>
        <taxon>Aedini</taxon>
        <taxon>Aedes</taxon>
        <taxon>Stegomyia</taxon>
    </lineage>
</organism>
<evidence type="ECO:0000259" key="2">
    <source>
        <dbReference type="Pfam" id="PF24173"/>
    </source>
</evidence>
<evidence type="ECO:0000259" key="3">
    <source>
        <dbReference type="Pfam" id="PF24181"/>
    </source>
</evidence>
<feature type="domain" description="TTI1 N-terminal TPR" evidence="2">
    <location>
        <begin position="8"/>
        <end position="366"/>
    </location>
</feature>
<dbReference type="SUPFAM" id="SSF48371">
    <property type="entry name" value="ARM repeat"/>
    <property type="match status" value="1"/>
</dbReference>
<dbReference type="PANTHER" id="PTHR18460">
    <property type="entry name" value="TEL2 INTERACTING PROTEIN 1 TTI1 FAMILY MEMBER"/>
    <property type="match status" value="1"/>
</dbReference>
<dbReference type="InterPro" id="IPR016024">
    <property type="entry name" value="ARM-type_fold"/>
</dbReference>
<dbReference type="Pfam" id="PF21547">
    <property type="entry name" value="TTI1"/>
    <property type="match status" value="1"/>
</dbReference>
<dbReference type="PANTHER" id="PTHR18460:SF3">
    <property type="entry name" value="TELO2-INTERACTING PROTEIN 1 HOMOLOG"/>
    <property type="match status" value="1"/>
</dbReference>
<dbReference type="Pfam" id="PF24181">
    <property type="entry name" value="TPR_TTI1_C"/>
    <property type="match status" value="1"/>
</dbReference>
<reference evidence="4" key="2">
    <citation type="submission" date="2025-05" db="UniProtKB">
        <authorList>
            <consortium name="EnsemblMetazoa"/>
        </authorList>
    </citation>
    <scope>IDENTIFICATION</scope>
    <source>
        <strain evidence="4">Foshan</strain>
    </source>
</reference>
<proteinExistence type="predicted"/>
<reference evidence="5" key="1">
    <citation type="journal article" date="2015" name="Proc. Natl. Acad. Sci. U.S.A.">
        <title>Genome sequence of the Asian Tiger mosquito, Aedes albopictus, reveals insights into its biology, genetics, and evolution.</title>
        <authorList>
            <person name="Chen X.G."/>
            <person name="Jiang X."/>
            <person name="Gu J."/>
            <person name="Xu M."/>
            <person name="Wu Y."/>
            <person name="Deng Y."/>
            <person name="Zhang C."/>
            <person name="Bonizzoni M."/>
            <person name="Dermauw W."/>
            <person name="Vontas J."/>
            <person name="Armbruster P."/>
            <person name="Huang X."/>
            <person name="Yang Y."/>
            <person name="Zhang H."/>
            <person name="He W."/>
            <person name="Peng H."/>
            <person name="Liu Y."/>
            <person name="Wu K."/>
            <person name="Chen J."/>
            <person name="Lirakis M."/>
            <person name="Topalis P."/>
            <person name="Van Leeuwen T."/>
            <person name="Hall A.B."/>
            <person name="Jiang X."/>
            <person name="Thorpe C."/>
            <person name="Mueller R.L."/>
            <person name="Sun C."/>
            <person name="Waterhouse R.M."/>
            <person name="Yan G."/>
            <person name="Tu Z.J."/>
            <person name="Fang X."/>
            <person name="James A.A."/>
        </authorList>
    </citation>
    <scope>NUCLEOTIDE SEQUENCE [LARGE SCALE GENOMIC DNA]</scope>
    <source>
        <strain evidence="5">Foshan</strain>
    </source>
</reference>
<dbReference type="InterPro" id="IPR057566">
    <property type="entry name" value="TPR_TTI1_N"/>
</dbReference>
<dbReference type="InterPro" id="IPR057567">
    <property type="entry name" value="TPR_TTI1_C"/>
</dbReference>
<evidence type="ECO:0000313" key="5">
    <source>
        <dbReference type="Proteomes" id="UP000069940"/>
    </source>
</evidence>
<dbReference type="InterPro" id="IPR049362">
    <property type="entry name" value="TTI1_rpt"/>
</dbReference>
<feature type="domain" description="TTI1 C-terminal TPR" evidence="3">
    <location>
        <begin position="733"/>
        <end position="1003"/>
    </location>
</feature>
<accession>A0ABM1ZHI1</accession>
<sequence length="1014" mass="115221">MNSLAEVFARLKPLFEKVIREPRLEDIRLLNGYLGEIDADSLQILQNVFLQQLVILVDSVQGGKRDELKAGLMECVCTILAKTKLRQAVAMKTTLVILLKQLYDVKAGQLVPDLPEELKLGVLRGLTLTCKNVQSELVEEVYVKDNLSLLSQILFVSVSVVSGERFRKLRMQAVECILAAMQIHDEFDFSDKVLRCQVAELLFIVLPKLLVALVSVVNGDEKQGKALTRLGVKALGRVLGLIFEDYDGSHTEDEIRTEEFLKLSKELSQFEGAGGGRNVLGMGLKDTKAREDYFSNTSRSRQWLLEAEKKVGQVLGTVAHLRGAEEETIRQEFARMNATLLEKCGRNMPTCSVFFLQSLLALCQDESEKVRAICQGALSSTLRSGICFGDTRLDELFYESLKTIPRSIYRGEESEQVACFRLMNGYLSFLTDTQLTTIMSNQEILNQLVMILAAGAELDQPEELVRREYVSYRFEYVPVEARLDKEKRESRWIVLRNFHGQDRSRVCFLEVLRSLQTRPDTLSTILSYILEDLFTTKVNINGYLFLLSELIPPEVSHPSLQSLFRNAFSEILQNYHWQVDLEESTQISDLKFNILHICLSLRLVSRFCRLFRDDFRWQLYDVLRHTLPLSGSNLNCVNEAAEMTLDAMATTLGFASIQELIHQNLDYISQYITRCLKRPGTFPEGVHILESVLRFVPYESSDVLESTISPIVMAILEGHDQRMATARILCLRVLQIFVRAIRYRYRVDDESTKMENDAELDESKLAEKIEQLKKEMDQKLPDSGATIEEVPNDNEDDGSAEPDPQEDEPMEPDGPYQSEEDKLPPHIRITVKILTVNFKYLSSSVVEERVVALGTLNEGIFLLGAHENQLLPLVHQIWFNFAERFADASPVVISCAFDLLVSLGQLAKDFIRKRTLDDVLPRLNAFMVSNVEADFSALQTYKLQRKILTHGPSLVSSMKLNERQLDEVLNVGKLYLVKSPRRELQQLAREFFDQLARYDPGAVFVKLLGCGSGK</sequence>
<dbReference type="RefSeq" id="XP_019544001.3">
    <property type="nucleotide sequence ID" value="XM_019688456.3"/>
</dbReference>
<name>A0ABM1ZHI1_AEDAL</name>
<dbReference type="Proteomes" id="UP000069940">
    <property type="component" value="Unassembled WGS sequence"/>
</dbReference>
<dbReference type="Pfam" id="PF24173">
    <property type="entry name" value="TPR_TTI1_N"/>
    <property type="match status" value="1"/>
</dbReference>
<evidence type="ECO:0000256" key="1">
    <source>
        <dbReference type="SAM" id="MobiDB-lite"/>
    </source>
</evidence>
<protein>
    <submittedName>
        <fullName evidence="4">Uncharacterized protein</fullName>
    </submittedName>
</protein>
<feature type="region of interest" description="Disordered" evidence="1">
    <location>
        <begin position="776"/>
        <end position="821"/>
    </location>
</feature>
<evidence type="ECO:0000313" key="4">
    <source>
        <dbReference type="EnsemblMetazoa" id="AALFPA23_018560.P27223"/>
    </source>
</evidence>
<dbReference type="InterPro" id="IPR052587">
    <property type="entry name" value="TELO2-interacting_protein_1"/>
</dbReference>
<dbReference type="GeneID" id="109414624"/>
<keyword evidence="5" id="KW-1185">Reference proteome</keyword>
<feature type="compositionally biased region" description="Acidic residues" evidence="1">
    <location>
        <begin position="790"/>
        <end position="811"/>
    </location>
</feature>
<dbReference type="EnsemblMetazoa" id="AALFPA23_018560.R27223">
    <property type="protein sequence ID" value="AALFPA23_018560.P27223"/>
    <property type="gene ID" value="AALFPA23_018560"/>
</dbReference>